<dbReference type="RefSeq" id="WP_123104005.1">
    <property type="nucleotide sequence ID" value="NZ_CP127527.1"/>
</dbReference>
<accession>A0A3M8QZF4</accession>
<dbReference type="EMBL" id="RIZI01000168">
    <property type="protein sequence ID" value="RNF61623.1"/>
    <property type="molecule type" value="Genomic_DNA"/>
</dbReference>
<gene>
    <name evidence="2" type="ORF">EC580_08315</name>
</gene>
<sequence length="127" mass="13351">MKRFYLTLILLCSAAVAPPAYAAMGDMPGMANMGNSAKNMGAASVQTAVTQAFMAQGKINSVNPDAGTVNITHGPIKALAWPGMTMNFPVQDKSMLNGLKAGEIVDFDLAKDSTGRYAITRITPIGR</sequence>
<dbReference type="InterPro" id="IPR021647">
    <property type="entry name" value="CusF_Ec"/>
</dbReference>
<feature type="chain" id="PRO_5018070245" evidence="1">
    <location>
        <begin position="23"/>
        <end position="127"/>
    </location>
</feature>
<evidence type="ECO:0000256" key="1">
    <source>
        <dbReference type="SAM" id="SignalP"/>
    </source>
</evidence>
<protein>
    <submittedName>
        <fullName evidence="2">Cation transporter</fullName>
    </submittedName>
</protein>
<organism evidence="2">
    <name type="scientific">Acidithiobacillus sulfuriphilus</name>
    <dbReference type="NCBI Taxonomy" id="1867749"/>
    <lineage>
        <taxon>Bacteria</taxon>
        <taxon>Pseudomonadati</taxon>
        <taxon>Pseudomonadota</taxon>
        <taxon>Acidithiobacillia</taxon>
        <taxon>Acidithiobacillales</taxon>
        <taxon>Acidithiobacillaceae</taxon>
        <taxon>Acidithiobacillus</taxon>
    </lineage>
</organism>
<keyword evidence="1" id="KW-0732">Signal</keyword>
<dbReference type="OrthoDB" id="5296873at2"/>
<proteinExistence type="predicted"/>
<feature type="signal peptide" evidence="1">
    <location>
        <begin position="1"/>
        <end position="22"/>
    </location>
</feature>
<evidence type="ECO:0000313" key="2">
    <source>
        <dbReference type="EMBL" id="RNF61623.1"/>
    </source>
</evidence>
<reference evidence="2" key="1">
    <citation type="submission" date="2018-10" db="EMBL/GenBank/DDBJ databases">
        <title>Acidithiobacillus sulfuriphilus sp. nov.: an extremely acidophilic sulfur-oxidizing chemolithotroph isolated from a neutral pH environment.</title>
        <authorList>
            <person name="Falagan C."/>
            <person name="Moya-Beltran A."/>
            <person name="Quatrini R."/>
            <person name="Johnson D.B."/>
        </authorList>
    </citation>
    <scope>NUCLEOTIDE SEQUENCE [LARGE SCALE GENOMIC DNA]</scope>
    <source>
        <strain evidence="2">CJ-2</strain>
    </source>
</reference>
<dbReference type="InterPro" id="IPR042230">
    <property type="entry name" value="CusF_sf"/>
</dbReference>
<dbReference type="Pfam" id="PF11604">
    <property type="entry name" value="CusF_Ec"/>
    <property type="match status" value="1"/>
</dbReference>
<name>A0A3M8QZF4_9PROT</name>
<dbReference type="AlphaFoldDB" id="A0A3M8QZF4"/>
<comment type="caution">
    <text evidence="2">The sequence shown here is derived from an EMBL/GenBank/DDBJ whole genome shotgun (WGS) entry which is preliminary data.</text>
</comment>
<dbReference type="Gene3D" id="2.40.50.320">
    <property type="entry name" value="Copper binding periplasmic protein CusF"/>
    <property type="match status" value="1"/>
</dbReference>